<keyword evidence="2" id="KW-1185">Reference proteome</keyword>
<protein>
    <submittedName>
        <fullName evidence="1">Uncharacterized protein</fullName>
    </submittedName>
</protein>
<dbReference type="GeneID" id="55412576"/>
<sequence>MSKKENEKKKELSTKEKAESIVELLITQAHNRLQSDEPLTASEMKACLDICKTYSSGITGDSNVDILSDLPFDDEEAKH</sequence>
<organism evidence="1 2">
    <name type="scientific">uncultured phage_MedDCM-OCT-S28-C10</name>
    <dbReference type="NCBI Taxonomy" id="2741077"/>
    <lineage>
        <taxon>Viruses</taxon>
        <taxon>Duplodnaviria</taxon>
        <taxon>Heunggongvirae</taxon>
        <taxon>Uroviricota</taxon>
        <taxon>Caudoviricetes</taxon>
        <taxon>Autographivirales</taxon>
        <taxon>Votkovvirus</taxon>
        <taxon>Votkovvirus S28C10</taxon>
    </lineage>
</organism>
<name>A0A6S4PAD0_9CAUD</name>
<evidence type="ECO:0000313" key="2">
    <source>
        <dbReference type="Proteomes" id="UP000505345"/>
    </source>
</evidence>
<dbReference type="KEGG" id="vg:55412576"/>
<reference evidence="1 2" key="1">
    <citation type="journal article" date="2013" name="PLoS Genet.">
        <title>Expanding the Marine Virosphere Using Metagenomics.</title>
        <authorList>
            <person name="Mizuno C.M."/>
            <person name="Rodriguez-Valera F."/>
            <person name="Kimes N.E."/>
            <person name="Ghai R."/>
        </authorList>
    </citation>
    <scope>NUCLEOTIDE SEQUENCE [LARGE SCALE GENOMIC DNA]</scope>
    <source>
        <strain evidence="1">UvMED-CGR-C62A-MedDCM-OCT-S28-C10</strain>
    </source>
</reference>
<proteinExistence type="predicted"/>
<accession>A0A6S4PAD0</accession>
<dbReference type="EMBL" id="AP013540">
    <property type="protein sequence ID" value="BAQ94060.1"/>
    <property type="molecule type" value="Genomic_DNA"/>
</dbReference>
<evidence type="ECO:0000313" key="1">
    <source>
        <dbReference type="EMBL" id="BAQ94060.1"/>
    </source>
</evidence>
<dbReference type="RefSeq" id="YP_009778118.1">
    <property type="nucleotide sequence ID" value="NC_047711.1"/>
</dbReference>
<dbReference type="Proteomes" id="UP000505345">
    <property type="component" value="Segment"/>
</dbReference>